<proteinExistence type="predicted"/>
<accession>A0A9W3DRK6</accession>
<dbReference type="InterPro" id="IPR014876">
    <property type="entry name" value="DEK_C"/>
</dbReference>
<evidence type="ECO:0000256" key="2">
    <source>
        <dbReference type="ARBA" id="ARBA00022853"/>
    </source>
</evidence>
<feature type="compositionally biased region" description="Basic and acidic residues" evidence="7">
    <location>
        <begin position="245"/>
        <end position="260"/>
    </location>
</feature>
<evidence type="ECO:0000313" key="9">
    <source>
        <dbReference type="Proteomes" id="UP000504610"/>
    </source>
</evidence>
<evidence type="ECO:0000313" key="10">
    <source>
        <dbReference type="RefSeq" id="XP_056866454.1"/>
    </source>
</evidence>
<feature type="domain" description="DEK-C" evidence="8">
    <location>
        <begin position="381"/>
        <end position="436"/>
    </location>
</feature>
<feature type="compositionally biased region" description="Acidic residues" evidence="7">
    <location>
        <begin position="279"/>
        <end position="289"/>
    </location>
</feature>
<feature type="compositionally biased region" description="Basic and acidic residues" evidence="7">
    <location>
        <begin position="25"/>
        <end position="34"/>
    </location>
</feature>
<reference evidence="9" key="1">
    <citation type="journal article" date="2019" name="Database">
        <title>The radish genome database (RadishGD): an integrated information resource for radish genomics.</title>
        <authorList>
            <person name="Yu H.J."/>
            <person name="Baek S."/>
            <person name="Lee Y.J."/>
            <person name="Cho A."/>
            <person name="Mun J.H."/>
        </authorList>
    </citation>
    <scope>NUCLEOTIDE SEQUENCE [LARGE SCALE GENOMIC DNA]</scope>
    <source>
        <strain evidence="9">cv. WK10039</strain>
    </source>
</reference>
<feature type="compositionally biased region" description="Acidic residues" evidence="7">
    <location>
        <begin position="261"/>
        <end position="272"/>
    </location>
</feature>
<keyword evidence="2" id="KW-0156">Chromatin regulator</keyword>
<keyword evidence="4" id="KW-0238">DNA-binding</keyword>
<dbReference type="Pfam" id="PF08766">
    <property type="entry name" value="DEK_C"/>
    <property type="match status" value="1"/>
</dbReference>
<comment type="subcellular location">
    <subcellularLocation>
        <location evidence="1">Nucleus</location>
        <location evidence="1">Nucleolus</location>
    </subcellularLocation>
</comment>
<dbReference type="KEGG" id="rsz:108859117"/>
<feature type="region of interest" description="Disordered" evidence="7">
    <location>
        <begin position="1"/>
        <end position="86"/>
    </location>
</feature>
<feature type="compositionally biased region" description="Basic and acidic residues" evidence="7">
    <location>
        <begin position="367"/>
        <end position="385"/>
    </location>
</feature>
<feature type="compositionally biased region" description="Acidic residues" evidence="7">
    <location>
        <begin position="455"/>
        <end position="477"/>
    </location>
</feature>
<evidence type="ECO:0000256" key="5">
    <source>
        <dbReference type="ARBA" id="ARBA00023163"/>
    </source>
</evidence>
<dbReference type="PROSITE" id="PS51998">
    <property type="entry name" value="DEK_C"/>
    <property type="match status" value="1"/>
</dbReference>
<keyword evidence="6" id="KW-0539">Nucleus</keyword>
<dbReference type="Proteomes" id="UP000504610">
    <property type="component" value="Chromosome 5"/>
</dbReference>
<evidence type="ECO:0000256" key="6">
    <source>
        <dbReference type="ARBA" id="ARBA00023242"/>
    </source>
</evidence>
<evidence type="ECO:0000256" key="4">
    <source>
        <dbReference type="ARBA" id="ARBA00023125"/>
    </source>
</evidence>
<evidence type="ECO:0000259" key="8">
    <source>
        <dbReference type="PROSITE" id="PS51998"/>
    </source>
</evidence>
<feature type="compositionally biased region" description="Basic and acidic residues" evidence="7">
    <location>
        <begin position="61"/>
        <end position="70"/>
    </location>
</feature>
<evidence type="ECO:0000256" key="7">
    <source>
        <dbReference type="SAM" id="MobiDB-lite"/>
    </source>
</evidence>
<reference evidence="10" key="2">
    <citation type="submission" date="2025-08" db="UniProtKB">
        <authorList>
            <consortium name="RefSeq"/>
        </authorList>
    </citation>
    <scope>IDENTIFICATION</scope>
    <source>
        <tissue evidence="10">Leaf</tissue>
    </source>
</reference>
<keyword evidence="3" id="KW-0805">Transcription regulation</keyword>
<organism evidence="9 10">
    <name type="scientific">Raphanus sativus</name>
    <name type="common">Radish</name>
    <name type="synonym">Raphanus raphanistrum var. sativus</name>
    <dbReference type="NCBI Taxonomy" id="3726"/>
    <lineage>
        <taxon>Eukaryota</taxon>
        <taxon>Viridiplantae</taxon>
        <taxon>Streptophyta</taxon>
        <taxon>Embryophyta</taxon>
        <taxon>Tracheophyta</taxon>
        <taxon>Spermatophyta</taxon>
        <taxon>Magnoliopsida</taxon>
        <taxon>eudicotyledons</taxon>
        <taxon>Gunneridae</taxon>
        <taxon>Pentapetalae</taxon>
        <taxon>rosids</taxon>
        <taxon>malvids</taxon>
        <taxon>Brassicales</taxon>
        <taxon>Brassicaceae</taxon>
        <taxon>Brassiceae</taxon>
        <taxon>Raphanus</taxon>
    </lineage>
</organism>
<evidence type="ECO:0000256" key="3">
    <source>
        <dbReference type="ARBA" id="ARBA00023015"/>
    </source>
</evidence>
<evidence type="ECO:0000256" key="1">
    <source>
        <dbReference type="ARBA" id="ARBA00004604"/>
    </source>
</evidence>
<keyword evidence="9" id="KW-1185">Reference proteome</keyword>
<dbReference type="Gene3D" id="1.10.10.60">
    <property type="entry name" value="Homeodomain-like"/>
    <property type="match status" value="1"/>
</dbReference>
<dbReference type="GO" id="GO:0005730">
    <property type="term" value="C:nucleolus"/>
    <property type="evidence" value="ECO:0007669"/>
    <property type="project" value="UniProtKB-SubCell"/>
</dbReference>
<dbReference type="FunFam" id="1.10.10.60:FF:000220">
    <property type="entry name" value="DEK domain-containing chromatin associated protein"/>
    <property type="match status" value="1"/>
</dbReference>
<feature type="compositionally biased region" description="Basic and acidic residues" evidence="7">
    <location>
        <begin position="344"/>
        <end position="353"/>
    </location>
</feature>
<feature type="compositionally biased region" description="Polar residues" evidence="7">
    <location>
        <begin position="73"/>
        <end position="86"/>
    </location>
</feature>
<keyword evidence="5" id="KW-0804">Transcription</keyword>
<feature type="compositionally biased region" description="Polar residues" evidence="7">
    <location>
        <begin position="13"/>
        <end position="22"/>
    </location>
</feature>
<dbReference type="GeneID" id="108859117"/>
<feature type="compositionally biased region" description="Basic residues" evidence="7">
    <location>
        <begin position="216"/>
        <end position="229"/>
    </location>
</feature>
<feature type="region of interest" description="Disordered" evidence="7">
    <location>
        <begin position="214"/>
        <end position="385"/>
    </location>
</feature>
<dbReference type="GO" id="GO:0006325">
    <property type="term" value="P:chromatin organization"/>
    <property type="evidence" value="ECO:0007669"/>
    <property type="project" value="UniProtKB-KW"/>
</dbReference>
<feature type="compositionally biased region" description="Basic and acidic residues" evidence="7">
    <location>
        <begin position="478"/>
        <end position="490"/>
    </location>
</feature>
<feature type="compositionally biased region" description="Acidic residues" evidence="7">
    <location>
        <begin position="438"/>
        <end position="447"/>
    </location>
</feature>
<dbReference type="InterPro" id="IPR044198">
    <property type="entry name" value="DEK"/>
</dbReference>
<dbReference type="OrthoDB" id="370884at2759"/>
<feature type="compositionally biased region" description="Basic and acidic residues" evidence="7">
    <location>
        <begin position="43"/>
        <end position="52"/>
    </location>
</feature>
<dbReference type="PANTHER" id="PTHR13468:SF17">
    <property type="entry name" value="DEK-C DOMAIN-CONTAINING PROTEIN"/>
    <property type="match status" value="1"/>
</dbReference>
<dbReference type="RefSeq" id="XP_056866454.1">
    <property type="nucleotide sequence ID" value="XM_057010474.1"/>
</dbReference>
<dbReference type="GO" id="GO:0042393">
    <property type="term" value="F:histone binding"/>
    <property type="evidence" value="ECO:0007669"/>
    <property type="project" value="TreeGrafter"/>
</dbReference>
<dbReference type="GO" id="GO:0003677">
    <property type="term" value="F:DNA binding"/>
    <property type="evidence" value="ECO:0007669"/>
    <property type="project" value="UniProtKB-KW"/>
</dbReference>
<sequence length="490" mass="54882">MAMETLEGKTLGVESSSPKEVNSASKDEAEKKEEEQLEEKEEEGSVSKKCVESQRSGSSDRPTRERKKVELFSLSTPLRPTPTKSLSIEKGRGTLLRDIPNVAYQLSKRKADDNLILLHTILYGKKAKSHMVKKNIGQFSGFVWSEKEEEKQRGRVKEKLDKCVKDKLVFFCDVLDIPINRSSMKKEEVSVKVLEFLESPKASRDVLLADREKKLQQAKKRKSTGKKRKSGESSDTPAKRKRQTNKADDPSNTEEGKGEGDSDSEVTKDEDDAAPKEDIETETEDEAEDEKPTDKKISSKKTKEESSAGTKGKDKQASANGSKKSIEKSSKRVAKATSSPAKKQKVDHDESTKGKSKKQSAKPQAKGSKEKGKVTKKGKAEPTREEMLEFVSKILKEVDFNTATLSTILKKLSDHFGVDLSHRKPEVKEVIQDAINEMTDDEEDEISEAGSDKDKEEEEEKAEAESNTEMEEEEEKAEAESNKEKEEEEE</sequence>
<gene>
    <name evidence="10" type="primary">LOC108859117</name>
</gene>
<dbReference type="PANTHER" id="PTHR13468">
    <property type="entry name" value="DEK PROTEIN"/>
    <property type="match status" value="1"/>
</dbReference>
<feature type="region of interest" description="Disordered" evidence="7">
    <location>
        <begin position="434"/>
        <end position="490"/>
    </location>
</feature>
<feature type="compositionally biased region" description="Basic and acidic residues" evidence="7">
    <location>
        <begin position="290"/>
        <end position="316"/>
    </location>
</feature>
<dbReference type="SUPFAM" id="SSF109715">
    <property type="entry name" value="DEK C-terminal domain"/>
    <property type="match status" value="1"/>
</dbReference>
<dbReference type="AlphaFoldDB" id="A0A9W3DRK6"/>
<protein>
    <submittedName>
        <fullName evidence="10">DEK domain-containing chromatin-associated protein 2</fullName>
    </submittedName>
</protein>
<dbReference type="GO" id="GO:2000779">
    <property type="term" value="P:regulation of double-strand break repair"/>
    <property type="evidence" value="ECO:0007669"/>
    <property type="project" value="TreeGrafter"/>
</dbReference>
<name>A0A9W3DRK6_RAPSA</name>